<evidence type="ECO:0000313" key="3">
    <source>
        <dbReference type="Proteomes" id="UP000178046"/>
    </source>
</evidence>
<keyword evidence="1" id="KW-0472">Membrane</keyword>
<proteinExistence type="predicted"/>
<gene>
    <name evidence="2" type="ORF">A2924_01205</name>
</gene>
<keyword evidence="1" id="KW-1133">Transmembrane helix</keyword>
<reference evidence="2 3" key="1">
    <citation type="journal article" date="2016" name="Nat. Commun.">
        <title>Thousands of microbial genomes shed light on interconnected biogeochemical processes in an aquifer system.</title>
        <authorList>
            <person name="Anantharaman K."/>
            <person name="Brown C.T."/>
            <person name="Hug L.A."/>
            <person name="Sharon I."/>
            <person name="Castelle C.J."/>
            <person name="Probst A.J."/>
            <person name="Thomas B.C."/>
            <person name="Singh A."/>
            <person name="Wilkins M.J."/>
            <person name="Karaoz U."/>
            <person name="Brodie E.L."/>
            <person name="Williams K.H."/>
            <person name="Hubbard S.S."/>
            <person name="Banfield J.F."/>
        </authorList>
    </citation>
    <scope>NUCLEOTIDE SEQUENCE [LARGE SCALE GENOMIC DNA]</scope>
</reference>
<dbReference type="AlphaFoldDB" id="A0A1F5X3F6"/>
<feature type="transmembrane region" description="Helical" evidence="1">
    <location>
        <begin position="12"/>
        <end position="36"/>
    </location>
</feature>
<comment type="caution">
    <text evidence="2">The sequence shown here is derived from an EMBL/GenBank/DDBJ whole genome shotgun (WGS) entry which is preliminary data.</text>
</comment>
<evidence type="ECO:0000256" key="1">
    <source>
        <dbReference type="SAM" id="Phobius"/>
    </source>
</evidence>
<name>A0A1F5X3F6_9BACT</name>
<feature type="transmembrane region" description="Helical" evidence="1">
    <location>
        <begin position="85"/>
        <end position="106"/>
    </location>
</feature>
<dbReference type="EMBL" id="MFIA01000025">
    <property type="protein sequence ID" value="OGF82455.1"/>
    <property type="molecule type" value="Genomic_DNA"/>
</dbReference>
<keyword evidence="1" id="KW-0812">Transmembrane</keyword>
<evidence type="ECO:0000313" key="2">
    <source>
        <dbReference type="EMBL" id="OGF82455.1"/>
    </source>
</evidence>
<protein>
    <submittedName>
        <fullName evidence="2">Uncharacterized protein</fullName>
    </submittedName>
</protein>
<accession>A0A1F5X3F6</accession>
<organism evidence="2 3">
    <name type="scientific">Candidatus Giovannonibacteria bacterium RIFCSPLOWO2_01_FULL_44_16</name>
    <dbReference type="NCBI Taxonomy" id="1798348"/>
    <lineage>
        <taxon>Bacteria</taxon>
        <taxon>Candidatus Giovannoniibacteriota</taxon>
    </lineage>
</organism>
<dbReference type="Proteomes" id="UP000178046">
    <property type="component" value="Unassembled WGS sequence"/>
</dbReference>
<sequence>MIFYKNRAIMAVMKLSVVSTLILIGFASIALFGFMVMEHEEHGRMGCIAVVSQGADCPRGAGLDVAIFHLEAYKSFSLSILADNFSYTLFLFALFFAAMLFIYPAVISPLNLFLRAGTIYSSPFYFHKEEFTRWLSLHEASPQYFS</sequence>